<dbReference type="InterPro" id="IPR002347">
    <property type="entry name" value="SDR_fam"/>
</dbReference>
<protein>
    <submittedName>
        <fullName evidence="2">SDR family oxidoreductase</fullName>
    </submittedName>
</protein>
<evidence type="ECO:0000313" key="2">
    <source>
        <dbReference type="EMBL" id="MCO6417005.1"/>
    </source>
</evidence>
<reference evidence="2 3" key="1">
    <citation type="submission" date="2021-12" db="EMBL/GenBank/DDBJ databases">
        <title>Siccirubricoccus leaddurans sp. nov., a high concentration Zn2+ tolerance bacterium.</title>
        <authorList>
            <person name="Cao Y."/>
        </authorList>
    </citation>
    <scope>NUCLEOTIDE SEQUENCE [LARGE SCALE GENOMIC DNA]</scope>
    <source>
        <strain evidence="2 3">KC 17139</strain>
    </source>
</reference>
<dbReference type="PRINTS" id="PR00081">
    <property type="entry name" value="GDHRDH"/>
</dbReference>
<dbReference type="PANTHER" id="PTHR42879">
    <property type="entry name" value="3-OXOACYL-(ACYL-CARRIER-PROTEIN) REDUCTASE"/>
    <property type="match status" value="1"/>
</dbReference>
<proteinExistence type="inferred from homology"/>
<dbReference type="Gene3D" id="3.40.50.720">
    <property type="entry name" value="NAD(P)-binding Rossmann-like Domain"/>
    <property type="match status" value="1"/>
</dbReference>
<dbReference type="Proteomes" id="UP001523392">
    <property type="component" value="Unassembled WGS sequence"/>
</dbReference>
<name>A0ABT1D4Z9_9PROT</name>
<gene>
    <name evidence="2" type="ORF">JYK14_12655</name>
</gene>
<evidence type="ECO:0000313" key="3">
    <source>
        <dbReference type="Proteomes" id="UP001523392"/>
    </source>
</evidence>
<dbReference type="RefSeq" id="WP_252953635.1">
    <property type="nucleotide sequence ID" value="NZ_JAFIRR010000076.1"/>
</dbReference>
<comment type="caution">
    <text evidence="2">The sequence shown here is derived from an EMBL/GenBank/DDBJ whole genome shotgun (WGS) entry which is preliminary data.</text>
</comment>
<dbReference type="InterPro" id="IPR050259">
    <property type="entry name" value="SDR"/>
</dbReference>
<organism evidence="2 3">
    <name type="scientific">Siccirubricoccus soli</name>
    <dbReference type="NCBI Taxonomy" id="2899147"/>
    <lineage>
        <taxon>Bacteria</taxon>
        <taxon>Pseudomonadati</taxon>
        <taxon>Pseudomonadota</taxon>
        <taxon>Alphaproteobacteria</taxon>
        <taxon>Acetobacterales</taxon>
        <taxon>Roseomonadaceae</taxon>
        <taxon>Siccirubricoccus</taxon>
    </lineage>
</organism>
<dbReference type="EMBL" id="JAFIRR010000076">
    <property type="protein sequence ID" value="MCO6417005.1"/>
    <property type="molecule type" value="Genomic_DNA"/>
</dbReference>
<keyword evidence="3" id="KW-1185">Reference proteome</keyword>
<dbReference type="SUPFAM" id="SSF51735">
    <property type="entry name" value="NAD(P)-binding Rossmann-fold domains"/>
    <property type="match status" value="1"/>
</dbReference>
<dbReference type="PRINTS" id="PR00080">
    <property type="entry name" value="SDRFAMILY"/>
</dbReference>
<dbReference type="Pfam" id="PF13561">
    <property type="entry name" value="adh_short_C2"/>
    <property type="match status" value="1"/>
</dbReference>
<dbReference type="PANTHER" id="PTHR42879:SF2">
    <property type="entry name" value="3-OXOACYL-[ACYL-CARRIER-PROTEIN] REDUCTASE FABG"/>
    <property type="match status" value="1"/>
</dbReference>
<accession>A0ABT1D4Z9</accession>
<dbReference type="InterPro" id="IPR036291">
    <property type="entry name" value="NAD(P)-bd_dom_sf"/>
</dbReference>
<comment type="similarity">
    <text evidence="1">Belongs to the short-chain dehydrogenases/reductases (SDR) family.</text>
</comment>
<sequence>MAGVLAGKVALVTGAGRNIGRAIALSLARDGAAVVVNGRHDQAAIEGVAAEIRAAGGTAIAHLADITQPEAVAAMAARAEAELGGIDIAVANAGLRRQTPFLEMSLTEWREILSVALDGAFILTQAVVPQMIRRGGGSIIGLSGISTHIGTPNRVHVSASKSGLEGLMRALAVELAPHGIRCNAVAPGSIDTVRGASAGARPSTLQESGVPLRRKGTVEEIAAMVRLLAGPEGGYVTGQTIHVNGGAFLT</sequence>
<evidence type="ECO:0000256" key="1">
    <source>
        <dbReference type="ARBA" id="ARBA00006484"/>
    </source>
</evidence>